<dbReference type="GO" id="GO:0006537">
    <property type="term" value="P:glutamate biosynthetic process"/>
    <property type="evidence" value="ECO:0007669"/>
    <property type="project" value="UniProtKB-KW"/>
</dbReference>
<dbReference type="STRING" id="877455.Metbo_2037"/>
<dbReference type="eggNOG" id="arCOG03896">
    <property type="taxonomic scope" value="Archaea"/>
</dbReference>
<dbReference type="eggNOG" id="arCOG00619">
    <property type="taxonomic scope" value="Archaea"/>
</dbReference>
<dbReference type="Gene3D" id="3.20.20.70">
    <property type="entry name" value="Aldolase class I"/>
    <property type="match status" value="1"/>
</dbReference>
<dbReference type="PIRSF" id="PIRSF500061">
    <property type="entry name" value="GOGAT_lg2_archl"/>
    <property type="match status" value="1"/>
</dbReference>
<keyword evidence="3" id="KW-0028">Amino-acid biosynthesis</keyword>
<dbReference type="Pfam" id="PF10967">
    <property type="entry name" value="DUF2769"/>
    <property type="match status" value="1"/>
</dbReference>
<keyword evidence="3" id="KW-0288">FMN</keyword>
<dbReference type="GO" id="GO:0004355">
    <property type="term" value="F:glutamate synthase (NADPH) activity"/>
    <property type="evidence" value="ECO:0007669"/>
    <property type="project" value="UniProtKB-EC"/>
</dbReference>
<organism evidence="5 6">
    <name type="scientific">Methanobacterium lacus (strain AL-21)</name>
    <dbReference type="NCBI Taxonomy" id="877455"/>
    <lineage>
        <taxon>Archaea</taxon>
        <taxon>Methanobacteriati</taxon>
        <taxon>Methanobacteriota</taxon>
        <taxon>Methanomada group</taxon>
        <taxon>Methanobacteria</taxon>
        <taxon>Methanobacteriales</taxon>
        <taxon>Methanobacteriaceae</taxon>
        <taxon>Methanobacterium</taxon>
    </lineage>
</organism>
<dbReference type="GeneID" id="10278498"/>
<reference evidence="5 6" key="2">
    <citation type="journal article" date="2014" name="Int. J. Syst. Evol. Microbiol.">
        <title>Methanobacterium paludis sp. nov. and a novel strain of Methanobacterium lacus isolated from northern peatlands.</title>
        <authorList>
            <person name="Cadillo-Quiroz H."/>
            <person name="Brauer S.L."/>
            <person name="Goodson N."/>
            <person name="Yavitt J.B."/>
            <person name="Zinder S.H."/>
        </authorList>
    </citation>
    <scope>NUCLEOTIDE SEQUENCE [LARGE SCALE GENOMIC DNA]</scope>
    <source>
        <strain evidence="5 6">AL-21</strain>
    </source>
</reference>
<dbReference type="KEGG" id="mel:Metbo_2037"/>
<dbReference type="CDD" id="cd02808">
    <property type="entry name" value="GltS_FMN"/>
    <property type="match status" value="1"/>
</dbReference>
<evidence type="ECO:0000313" key="5">
    <source>
        <dbReference type="EMBL" id="ADZ10256.1"/>
    </source>
</evidence>
<dbReference type="PIRSF" id="PIRSF006429">
    <property type="entry name" value="GOGAT_lg_2"/>
    <property type="match status" value="1"/>
</dbReference>
<dbReference type="OrthoDB" id="2837at2157"/>
<keyword evidence="3" id="KW-0521">NADP</keyword>
<dbReference type="SUPFAM" id="SSF51395">
    <property type="entry name" value="FMN-linked oxidoreductases"/>
    <property type="match status" value="1"/>
</dbReference>
<keyword evidence="6" id="KW-1185">Reference proteome</keyword>
<name>F0TBI7_METLA</name>
<comment type="similarity">
    <text evidence="1 3">Belongs to the glutamate synthase family.</text>
</comment>
<evidence type="ECO:0000256" key="1">
    <source>
        <dbReference type="ARBA" id="ARBA00009716"/>
    </source>
</evidence>
<dbReference type="InterPro" id="IPR013785">
    <property type="entry name" value="Aldolase_TIM"/>
</dbReference>
<evidence type="ECO:0000259" key="4">
    <source>
        <dbReference type="Pfam" id="PF01645"/>
    </source>
</evidence>
<evidence type="ECO:0000256" key="2">
    <source>
        <dbReference type="ARBA" id="ARBA00023002"/>
    </source>
</evidence>
<feature type="domain" description="Glutamate synthase" evidence="4">
    <location>
        <begin position="115"/>
        <end position="465"/>
    </location>
</feature>
<dbReference type="InterPro" id="IPR024188">
    <property type="entry name" value="GltB"/>
</dbReference>
<comment type="catalytic activity">
    <reaction evidence="3">
        <text>2 L-glutamate + NADP(+) = L-glutamine + 2-oxoglutarate + NADPH + H(+)</text>
        <dbReference type="Rhea" id="RHEA:15501"/>
        <dbReference type="ChEBI" id="CHEBI:15378"/>
        <dbReference type="ChEBI" id="CHEBI:16810"/>
        <dbReference type="ChEBI" id="CHEBI:29985"/>
        <dbReference type="ChEBI" id="CHEBI:57783"/>
        <dbReference type="ChEBI" id="CHEBI:58349"/>
        <dbReference type="ChEBI" id="CHEBI:58359"/>
        <dbReference type="EC" id="1.4.1.13"/>
    </reaction>
</comment>
<dbReference type="EMBL" id="CP002551">
    <property type="protein sequence ID" value="ADZ10256.1"/>
    <property type="molecule type" value="Genomic_DNA"/>
</dbReference>
<proteinExistence type="inferred from homology"/>
<keyword evidence="3" id="KW-0285">Flavoprotein</keyword>
<dbReference type="InterPro" id="IPR002932">
    <property type="entry name" value="Glu_synthdom"/>
</dbReference>
<sequence>MVQDSESKLMKIKNSPENRAKCHCKLCPSYPYKCGGEVLYCGKGPSKCDVDIEVCICDTCPIYFEYNLKGIYFCDKDMVGENKVFMRKKRSDEDDDRYQAVVDIKDESAVGESVVGSMGSLKKLPFSLDDLYFVPAQVMILPLNATDPVKTSIVLGKDAKKPLKLSSPIMISGLSFGAVSKSAKIVISKTASNLNVGFNSGEGGVLDEELESSKTMVVQYSTGRFGVEDEILKNAAAIEIRFGQGAYPGKGSYLPAEKMTEEVSSKRNLENGEPAYSPAHHPDILTPRDLKKKVSKLRRMSSGAPIGAKIGCGNVEDDVKVLVEAGVDFIALDGFGGGTGATDKYVRENVGIPIFSALPRAKQTLENLKPKRRVSLIGSGGLRSSADFAKCLALGADAVYIGTAALIAINCEQYRLCYTGNCPTGIATQNPKLEKQVDQEESVHKLINFIKLSSQEVANLTRITGKDNVSKLDKSDLVSVNRDLAVITGVKWINGELQS</sequence>
<evidence type="ECO:0000256" key="3">
    <source>
        <dbReference type="PIRNR" id="PIRNR006429"/>
    </source>
</evidence>
<dbReference type="InterPro" id="IPR020075">
    <property type="entry name" value="Uncharacterised_AF2234"/>
</dbReference>
<evidence type="ECO:0000313" key="6">
    <source>
        <dbReference type="Proteomes" id="UP000007490"/>
    </source>
</evidence>
<comment type="cofactor">
    <cofactor evidence="3">
        <name>FMN</name>
        <dbReference type="ChEBI" id="CHEBI:58210"/>
    </cofactor>
</comment>
<dbReference type="PANTHER" id="PTHR43819">
    <property type="entry name" value="ARCHAEAL-TYPE GLUTAMATE SYNTHASE [NADPH]"/>
    <property type="match status" value="1"/>
</dbReference>
<dbReference type="RefSeq" id="WP_013645607.1">
    <property type="nucleotide sequence ID" value="NC_015216.1"/>
</dbReference>
<dbReference type="AlphaFoldDB" id="F0TBI7"/>
<dbReference type="PANTHER" id="PTHR43819:SF1">
    <property type="entry name" value="ARCHAEAL-TYPE GLUTAMATE SYNTHASE [NADPH]"/>
    <property type="match status" value="1"/>
</dbReference>
<reference evidence="6" key="1">
    <citation type="submission" date="2011-02" db="EMBL/GenBank/DDBJ databases">
        <title>Complete sequence of Methanobacterium sp. AL-21.</title>
        <authorList>
            <consortium name="US DOE Joint Genome Institute"/>
            <person name="Lucas S."/>
            <person name="Copeland A."/>
            <person name="Lapidus A."/>
            <person name="Cheng J.-F."/>
            <person name="Goodwin L."/>
            <person name="Pitluck S."/>
            <person name="Chertkov O."/>
            <person name="Detter J.C."/>
            <person name="Han C."/>
            <person name="Tapia R."/>
            <person name="Land M."/>
            <person name="Hauser L."/>
            <person name="Kyrpides N."/>
            <person name="Ivanova N."/>
            <person name="Mikhailova N."/>
            <person name="Pagani I."/>
            <person name="Cadillo-Quiroz H."/>
            <person name="Imachi H."/>
            <person name="Zinder S."/>
            <person name="Liu W."/>
            <person name="Woyke T."/>
        </authorList>
    </citation>
    <scope>NUCLEOTIDE SEQUENCE [LARGE SCALE GENOMIC DNA]</scope>
    <source>
        <strain evidence="6">AL-21</strain>
    </source>
</reference>
<dbReference type="InterPro" id="IPR043578">
    <property type="entry name" value="GltB_archl_type"/>
</dbReference>
<dbReference type="HOGENOM" id="CLU_023342_2_0_2"/>
<accession>F0TBI7</accession>
<dbReference type="Proteomes" id="UP000007490">
    <property type="component" value="Chromosome"/>
</dbReference>
<dbReference type="Pfam" id="PF01645">
    <property type="entry name" value="Glu_synthase"/>
    <property type="match status" value="1"/>
</dbReference>
<keyword evidence="3" id="KW-0314">Glutamate biosynthesis</keyword>
<gene>
    <name evidence="5" type="ordered locus">Metbo_2037</name>
</gene>
<keyword evidence="2 3" id="KW-0560">Oxidoreductase</keyword>
<protein>
    <recommendedName>
        <fullName evidence="3">Archaeal glutamate synthase [NADPH]</fullName>
        <ecNumber evidence="3">1.4.1.13</ecNumber>
    </recommendedName>
</protein>
<dbReference type="EC" id="1.4.1.13" evidence="3"/>